<dbReference type="CDD" id="cd00165">
    <property type="entry name" value="S4"/>
    <property type="match status" value="1"/>
</dbReference>
<dbReference type="Gene3D" id="3.40.50.150">
    <property type="entry name" value="Vaccinia Virus protein VP39"/>
    <property type="match status" value="1"/>
</dbReference>
<keyword evidence="5" id="KW-0489">Methyltransferase</keyword>
<proteinExistence type="inferred from homology"/>
<comment type="similarity">
    <text evidence="2">Belongs to the TlyA family.</text>
</comment>
<evidence type="ECO:0000313" key="6">
    <source>
        <dbReference type="Proteomes" id="UP001183202"/>
    </source>
</evidence>
<dbReference type="Pfam" id="PF01479">
    <property type="entry name" value="S4"/>
    <property type="match status" value="1"/>
</dbReference>
<dbReference type="RefSeq" id="WP_311560279.1">
    <property type="nucleotide sequence ID" value="NZ_JAVREJ010000043.1"/>
</dbReference>
<keyword evidence="5" id="KW-0808">Transferase</keyword>
<dbReference type="SUPFAM" id="SSF53335">
    <property type="entry name" value="S-adenosyl-L-methionine-dependent methyltransferases"/>
    <property type="match status" value="1"/>
</dbReference>
<dbReference type="CDD" id="cd02440">
    <property type="entry name" value="AdoMet_MTases"/>
    <property type="match status" value="1"/>
</dbReference>
<protein>
    <submittedName>
        <fullName evidence="5">TlyA family RNA methyltransferase</fullName>
    </submittedName>
</protein>
<sequence length="267" mass="28324">MVTRARLDAELVRRGLARSRQQAAELIEQGRVAVRGVRAGKPATVVDRDTPVTVQESDERQWASRGAHKLIGALDHFGDVAVAGARCLDAGASTGGFTDVLLDHGAAEVVAVDVGYGQLVWRLRSDERVRVHDRTNVRTLTPDDIGGPVDVVVADLSFISLRTVLPALVACTRPGGNLLPMVKPQFEVGRDRLGSGGVVRDPDLRRAALGEVAAAGRELGLVVRGAVASPLPGPSGNVEFFLWFVRDPAAVDVGDDVLDRAVAEGPR</sequence>
<evidence type="ECO:0000256" key="2">
    <source>
        <dbReference type="ARBA" id="ARBA00029460"/>
    </source>
</evidence>
<evidence type="ECO:0000256" key="1">
    <source>
        <dbReference type="ARBA" id="ARBA00022884"/>
    </source>
</evidence>
<accession>A0ABU2NIL5</accession>
<organism evidence="5 6">
    <name type="scientific">Pseudonocardia charpentierae</name>
    <dbReference type="NCBI Taxonomy" id="3075545"/>
    <lineage>
        <taxon>Bacteria</taxon>
        <taxon>Bacillati</taxon>
        <taxon>Actinomycetota</taxon>
        <taxon>Actinomycetes</taxon>
        <taxon>Pseudonocardiales</taxon>
        <taxon>Pseudonocardiaceae</taxon>
        <taxon>Pseudonocardia</taxon>
    </lineage>
</organism>
<gene>
    <name evidence="5" type="ORF">RM445_30100</name>
</gene>
<dbReference type="InterPro" id="IPR029063">
    <property type="entry name" value="SAM-dependent_MTases_sf"/>
</dbReference>
<dbReference type="Gene3D" id="3.10.290.10">
    <property type="entry name" value="RNA-binding S4 domain"/>
    <property type="match status" value="1"/>
</dbReference>
<dbReference type="SUPFAM" id="SSF55174">
    <property type="entry name" value="Alpha-L RNA-binding motif"/>
    <property type="match status" value="1"/>
</dbReference>
<dbReference type="InterPro" id="IPR047048">
    <property type="entry name" value="TlyA"/>
</dbReference>
<evidence type="ECO:0000259" key="4">
    <source>
        <dbReference type="SMART" id="SM00363"/>
    </source>
</evidence>
<dbReference type="EMBL" id="JAVREJ010000043">
    <property type="protein sequence ID" value="MDT0353749.1"/>
    <property type="molecule type" value="Genomic_DNA"/>
</dbReference>
<dbReference type="InterPro" id="IPR002877">
    <property type="entry name" value="RNA_MeTrfase_FtsJ_dom"/>
</dbReference>
<reference evidence="6" key="1">
    <citation type="submission" date="2023-07" db="EMBL/GenBank/DDBJ databases">
        <title>30 novel species of actinomycetes from the DSMZ collection.</title>
        <authorList>
            <person name="Nouioui I."/>
        </authorList>
    </citation>
    <scope>NUCLEOTIDE SEQUENCE [LARGE SCALE GENOMIC DNA]</scope>
    <source>
        <strain evidence="6">DSM 45834</strain>
    </source>
</reference>
<keyword evidence="6" id="KW-1185">Reference proteome</keyword>
<dbReference type="PANTHER" id="PTHR32319:SF0">
    <property type="entry name" value="BACTERIAL HEMOLYSIN-LIKE PROTEIN"/>
    <property type="match status" value="1"/>
</dbReference>
<dbReference type="PIRSF" id="PIRSF005578">
    <property type="entry name" value="TlyA"/>
    <property type="match status" value="1"/>
</dbReference>
<dbReference type="GO" id="GO:0032259">
    <property type="term" value="P:methylation"/>
    <property type="evidence" value="ECO:0007669"/>
    <property type="project" value="UniProtKB-KW"/>
</dbReference>
<feature type="domain" description="RNA-binding S4" evidence="4">
    <location>
        <begin position="5"/>
        <end position="71"/>
    </location>
</feature>
<dbReference type="Pfam" id="PF01728">
    <property type="entry name" value="FtsJ"/>
    <property type="match status" value="1"/>
</dbReference>
<dbReference type="PANTHER" id="PTHR32319">
    <property type="entry name" value="BACTERIAL HEMOLYSIN-LIKE PROTEIN"/>
    <property type="match status" value="1"/>
</dbReference>
<name>A0ABU2NIL5_9PSEU</name>
<dbReference type="InterPro" id="IPR004538">
    <property type="entry name" value="Hemolysin_A/TlyA"/>
</dbReference>
<keyword evidence="1 3" id="KW-0694">RNA-binding</keyword>
<dbReference type="InterPro" id="IPR002942">
    <property type="entry name" value="S4_RNA-bd"/>
</dbReference>
<dbReference type="SMART" id="SM00363">
    <property type="entry name" value="S4"/>
    <property type="match status" value="1"/>
</dbReference>
<comment type="caution">
    <text evidence="5">The sequence shown here is derived from an EMBL/GenBank/DDBJ whole genome shotgun (WGS) entry which is preliminary data.</text>
</comment>
<evidence type="ECO:0000256" key="3">
    <source>
        <dbReference type="PROSITE-ProRule" id="PRU00182"/>
    </source>
</evidence>
<dbReference type="InterPro" id="IPR036986">
    <property type="entry name" value="S4_RNA-bd_sf"/>
</dbReference>
<dbReference type="GO" id="GO:0008168">
    <property type="term" value="F:methyltransferase activity"/>
    <property type="evidence" value="ECO:0007669"/>
    <property type="project" value="UniProtKB-KW"/>
</dbReference>
<evidence type="ECO:0000313" key="5">
    <source>
        <dbReference type="EMBL" id="MDT0353749.1"/>
    </source>
</evidence>
<dbReference type="NCBIfam" id="TIGR00478">
    <property type="entry name" value="tly"/>
    <property type="match status" value="1"/>
</dbReference>
<dbReference type="PROSITE" id="PS50889">
    <property type="entry name" value="S4"/>
    <property type="match status" value="1"/>
</dbReference>
<dbReference type="Proteomes" id="UP001183202">
    <property type="component" value="Unassembled WGS sequence"/>
</dbReference>